<dbReference type="InterPro" id="IPR050231">
    <property type="entry name" value="Iron_ascorbate_oxido_reductase"/>
</dbReference>
<dbReference type="Pfam" id="PF03171">
    <property type="entry name" value="2OG-FeII_Oxy"/>
    <property type="match status" value="1"/>
</dbReference>
<keyword evidence="6" id="KW-0266">Ethylene biosynthesis</keyword>
<dbReference type="RefSeq" id="WP_244358105.1">
    <property type="nucleotide sequence ID" value="NZ_JAJNNZ010000011.1"/>
</dbReference>
<evidence type="ECO:0000256" key="3">
    <source>
        <dbReference type="ARBA" id="ARBA00012293"/>
    </source>
</evidence>
<comment type="catalytic activity">
    <reaction evidence="9">
        <text>2-oxoglutarate + O2 + 2 H(+) = ethene + 3 CO2 + H2O</text>
        <dbReference type="Rhea" id="RHEA:31523"/>
        <dbReference type="ChEBI" id="CHEBI:15377"/>
        <dbReference type="ChEBI" id="CHEBI:15378"/>
        <dbReference type="ChEBI" id="CHEBI:15379"/>
        <dbReference type="ChEBI" id="CHEBI:16526"/>
        <dbReference type="ChEBI" id="CHEBI:16810"/>
        <dbReference type="ChEBI" id="CHEBI:18153"/>
        <dbReference type="EC" id="1.13.12.19"/>
    </reaction>
</comment>
<comment type="catalytic activity">
    <reaction evidence="10">
        <text>L-arginine + 2-oxoglutarate + O2 = guanidine + L-glutamate 5-semialdehyde + succinate + CO2</text>
        <dbReference type="Rhea" id="RHEA:31535"/>
        <dbReference type="ChEBI" id="CHEBI:15379"/>
        <dbReference type="ChEBI" id="CHEBI:16526"/>
        <dbReference type="ChEBI" id="CHEBI:16810"/>
        <dbReference type="ChEBI" id="CHEBI:30031"/>
        <dbReference type="ChEBI" id="CHEBI:30087"/>
        <dbReference type="ChEBI" id="CHEBI:32682"/>
        <dbReference type="ChEBI" id="CHEBI:58066"/>
        <dbReference type="EC" id="1.14.20.7"/>
    </reaction>
</comment>
<evidence type="ECO:0000313" key="13">
    <source>
        <dbReference type="EMBL" id="MCJ2377857.1"/>
    </source>
</evidence>
<dbReference type="Pfam" id="PF14226">
    <property type="entry name" value="DIOX_N"/>
    <property type="match status" value="1"/>
</dbReference>
<gene>
    <name evidence="13" type="ORF">LNL84_13550</name>
</gene>
<evidence type="ECO:0000256" key="10">
    <source>
        <dbReference type="ARBA" id="ARBA00049359"/>
    </source>
</evidence>
<dbReference type="PRINTS" id="PR00682">
    <property type="entry name" value="IPNSYNTHASE"/>
</dbReference>
<name>A0A9X1WBJ0_9VIBR</name>
<dbReference type="EC" id="1.13.12.19" evidence="4"/>
<evidence type="ECO:0000256" key="7">
    <source>
        <dbReference type="ARBA" id="ARBA00031011"/>
    </source>
</evidence>
<dbReference type="EMBL" id="JAJNNZ010000011">
    <property type="protein sequence ID" value="MCJ2377857.1"/>
    <property type="molecule type" value="Genomic_DNA"/>
</dbReference>
<dbReference type="InterPro" id="IPR005123">
    <property type="entry name" value="Oxoglu/Fe-dep_dioxygenase_dom"/>
</dbReference>
<evidence type="ECO:0000256" key="8">
    <source>
        <dbReference type="ARBA" id="ARBA00031282"/>
    </source>
</evidence>
<dbReference type="PANTHER" id="PTHR47990">
    <property type="entry name" value="2-OXOGLUTARATE (2OG) AND FE(II)-DEPENDENT OXYGENASE SUPERFAMILY PROTEIN-RELATED"/>
    <property type="match status" value="1"/>
</dbReference>
<evidence type="ECO:0000256" key="6">
    <source>
        <dbReference type="ARBA" id="ARBA00022666"/>
    </source>
</evidence>
<comment type="cofactor">
    <cofactor evidence="1">
        <name>Fe(2+)</name>
        <dbReference type="ChEBI" id="CHEBI:29033"/>
    </cofactor>
</comment>
<evidence type="ECO:0000256" key="11">
    <source>
        <dbReference type="RuleBase" id="RU003682"/>
    </source>
</evidence>
<comment type="similarity">
    <text evidence="11">Belongs to the iron/ascorbate-dependent oxidoreductase family.</text>
</comment>
<evidence type="ECO:0000256" key="1">
    <source>
        <dbReference type="ARBA" id="ARBA00001954"/>
    </source>
</evidence>
<sequence>MNAALPIIDISPLSGNNPEHQQDVINAIDHACRDKGFFYVTGHGIPEEQFAKVQAIASTFFALEEQEKQRINIQQSANHRGWGQVNAEKLDPEGPQDYKETFDMALDLSPYHPQVTRFPELYGPNQYPNLTGFIQIMQQHYELTLQVGLKILSAMALALKQPEDFFTQYFTCPISVLRLIHYPPQQLQSNGAGAHTDYGCITLLHQDNTGGLQVQDINGTWLDAPPVANSFVVNIGDLMQRWTNDHYKSTPHRVISPTANTTRFSMPFFVEPDFDTPVTTLDSCLSPGEASRYPTITAGDWILSRFSETYEYRHGSEDKHHEQTPAT</sequence>
<dbReference type="AlphaFoldDB" id="A0A9X1WBJ0"/>
<dbReference type="GO" id="GO:0046872">
    <property type="term" value="F:metal ion binding"/>
    <property type="evidence" value="ECO:0007669"/>
    <property type="project" value="UniProtKB-KW"/>
</dbReference>
<evidence type="ECO:0000256" key="2">
    <source>
        <dbReference type="ARBA" id="ARBA00004767"/>
    </source>
</evidence>
<evidence type="ECO:0000313" key="14">
    <source>
        <dbReference type="Proteomes" id="UP001139488"/>
    </source>
</evidence>
<dbReference type="PROSITE" id="PS51471">
    <property type="entry name" value="FE2OG_OXY"/>
    <property type="match status" value="1"/>
</dbReference>
<dbReference type="InterPro" id="IPR027443">
    <property type="entry name" value="IPNS-like_sf"/>
</dbReference>
<keyword evidence="11" id="KW-0479">Metal-binding</keyword>
<keyword evidence="11" id="KW-0408">Iron</keyword>
<evidence type="ECO:0000259" key="12">
    <source>
        <dbReference type="PROSITE" id="PS51471"/>
    </source>
</evidence>
<accession>A0A9X1WBJ0</accession>
<protein>
    <recommendedName>
        <fullName evidence="5">2-oxoglutarate-dependent ethylene/succinate-forming enzyme</fullName>
        <ecNumber evidence="4">1.13.12.19</ecNumber>
        <ecNumber evidence="3">1.14.20.7</ecNumber>
    </recommendedName>
    <alternativeName>
        <fullName evidence="7">2-oxoglutarate dioxygenase (ethylene-forming)</fullName>
    </alternativeName>
    <alternativeName>
        <fullName evidence="8">2-oxoglutarate/L-arginine monooxygenase/decarboxylase (succinate-forming)</fullName>
    </alternativeName>
</protein>
<comment type="pathway">
    <text evidence="2">Alkene biosynthesis; ethylene biosynthesis via 2-oxoglutarate.</text>
</comment>
<dbReference type="SUPFAM" id="SSF51197">
    <property type="entry name" value="Clavaminate synthase-like"/>
    <property type="match status" value="1"/>
</dbReference>
<keyword evidence="11" id="KW-0560">Oxidoreductase</keyword>
<dbReference type="InterPro" id="IPR026992">
    <property type="entry name" value="DIOX_N"/>
</dbReference>
<reference evidence="13" key="1">
    <citation type="submission" date="2021-11" db="EMBL/GenBank/DDBJ databases">
        <title>Vibrio ZSDE26 sp. nov. and Vibrio ZSDZ34 sp. nov., isolated from coastal seawater in Qingdao.</title>
        <authorList>
            <person name="Zhang P."/>
        </authorList>
    </citation>
    <scope>NUCLEOTIDE SEQUENCE</scope>
    <source>
        <strain evidence="13">ZSDZ34</strain>
    </source>
</reference>
<dbReference type="InterPro" id="IPR044861">
    <property type="entry name" value="IPNS-like_FE2OG_OXY"/>
</dbReference>
<dbReference type="EC" id="1.14.20.7" evidence="3"/>
<dbReference type="Gene3D" id="2.60.120.330">
    <property type="entry name" value="B-lactam Antibiotic, Isopenicillin N Synthase, Chain"/>
    <property type="match status" value="1"/>
</dbReference>
<feature type="domain" description="Fe2OG dioxygenase" evidence="12">
    <location>
        <begin position="172"/>
        <end position="272"/>
    </location>
</feature>
<proteinExistence type="inferred from homology"/>
<evidence type="ECO:0000256" key="4">
    <source>
        <dbReference type="ARBA" id="ARBA00012531"/>
    </source>
</evidence>
<organism evidence="13 14">
    <name type="scientific">Vibrio gelatinilyticus</name>
    <dbReference type="NCBI Taxonomy" id="2893468"/>
    <lineage>
        <taxon>Bacteria</taxon>
        <taxon>Pseudomonadati</taxon>
        <taxon>Pseudomonadota</taxon>
        <taxon>Gammaproteobacteria</taxon>
        <taxon>Vibrionales</taxon>
        <taxon>Vibrionaceae</taxon>
        <taxon>Vibrio</taxon>
    </lineage>
</organism>
<dbReference type="GO" id="GO:0102276">
    <property type="term" value="F:2-oxoglutarate oxygenase/decarboxylase (ethylene-forming) activity"/>
    <property type="evidence" value="ECO:0007669"/>
    <property type="project" value="UniProtKB-EC"/>
</dbReference>
<comment type="caution">
    <text evidence="13">The sequence shown here is derived from an EMBL/GenBank/DDBJ whole genome shotgun (WGS) entry which is preliminary data.</text>
</comment>
<keyword evidence="14" id="KW-1185">Reference proteome</keyword>
<dbReference type="Proteomes" id="UP001139488">
    <property type="component" value="Unassembled WGS sequence"/>
</dbReference>
<dbReference type="GO" id="GO:0009693">
    <property type="term" value="P:ethylene biosynthetic process"/>
    <property type="evidence" value="ECO:0007669"/>
    <property type="project" value="UniProtKB-KW"/>
</dbReference>
<evidence type="ECO:0000256" key="9">
    <source>
        <dbReference type="ARBA" id="ARBA00047725"/>
    </source>
</evidence>
<evidence type="ECO:0000256" key="5">
    <source>
        <dbReference type="ARBA" id="ARBA00019045"/>
    </source>
</evidence>